<evidence type="ECO:0008006" key="4">
    <source>
        <dbReference type="Google" id="ProtNLM"/>
    </source>
</evidence>
<dbReference type="AlphaFoldDB" id="A0A917WHJ0"/>
<proteinExistence type="predicted"/>
<keyword evidence="1" id="KW-1133">Transmembrane helix</keyword>
<dbReference type="Proteomes" id="UP000649829">
    <property type="component" value="Unassembled WGS sequence"/>
</dbReference>
<dbReference type="EMBL" id="BMLF01000002">
    <property type="protein sequence ID" value="GGM05436.1"/>
    <property type="molecule type" value="Genomic_DNA"/>
</dbReference>
<sequence length="82" mass="8631">MTTTIETLQDRIDRLAQAVMGRDAGPKALRKFRLFLGVVGIIAANVWLGAVIGHGIAAILGAGFFFVVGLGGRDTGTEDRSC</sequence>
<evidence type="ECO:0000256" key="1">
    <source>
        <dbReference type="SAM" id="Phobius"/>
    </source>
</evidence>
<organism evidence="2 3">
    <name type="scientific">Pseudooceanicola nanhaiensis</name>
    <dbReference type="NCBI Taxonomy" id="375761"/>
    <lineage>
        <taxon>Bacteria</taxon>
        <taxon>Pseudomonadati</taxon>
        <taxon>Pseudomonadota</taxon>
        <taxon>Alphaproteobacteria</taxon>
        <taxon>Rhodobacterales</taxon>
        <taxon>Paracoccaceae</taxon>
        <taxon>Pseudooceanicola</taxon>
    </lineage>
</organism>
<name>A0A917WHJ0_9RHOB</name>
<accession>A0A917WHJ0</accession>
<evidence type="ECO:0000313" key="2">
    <source>
        <dbReference type="EMBL" id="GGM05436.1"/>
    </source>
</evidence>
<protein>
    <recommendedName>
        <fullName evidence="4">DUF3040 domain-containing protein</fullName>
    </recommendedName>
</protein>
<gene>
    <name evidence="2" type="ORF">GCM10011534_29080</name>
</gene>
<feature type="transmembrane region" description="Helical" evidence="1">
    <location>
        <begin position="56"/>
        <end position="72"/>
    </location>
</feature>
<keyword evidence="1" id="KW-0812">Transmembrane</keyword>
<keyword evidence="1" id="KW-0472">Membrane</keyword>
<keyword evidence="3" id="KW-1185">Reference proteome</keyword>
<dbReference type="RefSeq" id="WP_028287288.1">
    <property type="nucleotide sequence ID" value="NZ_BMLF01000002.1"/>
</dbReference>
<reference evidence="2" key="2">
    <citation type="submission" date="2020-09" db="EMBL/GenBank/DDBJ databases">
        <authorList>
            <person name="Sun Q."/>
            <person name="Zhou Y."/>
        </authorList>
    </citation>
    <scope>NUCLEOTIDE SEQUENCE</scope>
    <source>
        <strain evidence="2">CGMCC 1.6293</strain>
    </source>
</reference>
<reference evidence="2" key="1">
    <citation type="journal article" date="2014" name="Int. J. Syst. Evol. Microbiol.">
        <title>Complete genome sequence of Corynebacterium casei LMG S-19264T (=DSM 44701T), isolated from a smear-ripened cheese.</title>
        <authorList>
            <consortium name="US DOE Joint Genome Institute (JGI-PGF)"/>
            <person name="Walter F."/>
            <person name="Albersmeier A."/>
            <person name="Kalinowski J."/>
            <person name="Ruckert C."/>
        </authorList>
    </citation>
    <scope>NUCLEOTIDE SEQUENCE</scope>
    <source>
        <strain evidence="2">CGMCC 1.6293</strain>
    </source>
</reference>
<feature type="transmembrane region" description="Helical" evidence="1">
    <location>
        <begin position="32"/>
        <end position="50"/>
    </location>
</feature>
<evidence type="ECO:0000313" key="3">
    <source>
        <dbReference type="Proteomes" id="UP000649829"/>
    </source>
</evidence>
<comment type="caution">
    <text evidence="2">The sequence shown here is derived from an EMBL/GenBank/DDBJ whole genome shotgun (WGS) entry which is preliminary data.</text>
</comment>